<evidence type="ECO:0000313" key="3">
    <source>
        <dbReference type="Proteomes" id="UP001338125"/>
    </source>
</evidence>
<feature type="compositionally biased region" description="Polar residues" evidence="1">
    <location>
        <begin position="177"/>
        <end position="187"/>
    </location>
</feature>
<feature type="compositionally biased region" description="Low complexity" evidence="1">
    <location>
        <begin position="383"/>
        <end position="397"/>
    </location>
</feature>
<evidence type="ECO:0000256" key="1">
    <source>
        <dbReference type="SAM" id="MobiDB-lite"/>
    </source>
</evidence>
<sequence length="426" mass="46002">MASRPSLLDLRSASSASTSRPLRSPRLHVAGEVPPELSPLDAFALQSRLLARQLQETTKDGNRVSRLPPLTVESPLIVQGRSDYFRSMSADSGSDQAESPQHTPDGLGFRTEVEDAFPVSERPRSMHPRMSRIPPTPDERVPDLPESFGDLSRGRQASHAECKVEYFGARQERSPSPLRSDTQSLFDNRSIKSPVGRDYPLPSSFSTSSPRRPEQSSYDEIGLAPPRTLYPRRSSSILTSTTAVDDDAFGHMTGSVPALPSRKMSSGSAAFPHPIASPAVASFHRSPSVASESSALPRPAFNFSRPISRAGTPNLDLPVRQASSDSQPSFILADDSAQTPVSMHSEAFMDHGEDKNAASYIYSKFSLPRGKAVQRASSEDVRPQTAPQAAPSAASSANGHPIPAGAPLRHRLDLPAPQLGRLLMML</sequence>
<reference evidence="2 3" key="1">
    <citation type="submission" date="2024-01" db="EMBL/GenBank/DDBJ databases">
        <title>Complete genome of Cladobotryum mycophilum ATHUM6906.</title>
        <authorList>
            <person name="Christinaki A.C."/>
            <person name="Myridakis A.I."/>
            <person name="Kouvelis V.N."/>
        </authorList>
    </citation>
    <scope>NUCLEOTIDE SEQUENCE [LARGE SCALE GENOMIC DNA]</scope>
    <source>
        <strain evidence="2 3">ATHUM6906</strain>
    </source>
</reference>
<feature type="region of interest" description="Disordered" evidence="1">
    <location>
        <begin position="1"/>
        <end position="33"/>
    </location>
</feature>
<name>A0ABR0SED8_9HYPO</name>
<feature type="compositionally biased region" description="Low complexity" evidence="1">
    <location>
        <begin position="1"/>
        <end position="24"/>
    </location>
</feature>
<accession>A0ABR0SED8</accession>
<feature type="compositionally biased region" description="Polar residues" evidence="1">
    <location>
        <begin position="89"/>
        <end position="102"/>
    </location>
</feature>
<feature type="region of interest" description="Disordered" evidence="1">
    <location>
        <begin position="373"/>
        <end position="410"/>
    </location>
</feature>
<gene>
    <name evidence="2" type="ORF">PT974_08773</name>
</gene>
<comment type="caution">
    <text evidence="2">The sequence shown here is derived from an EMBL/GenBank/DDBJ whole genome shotgun (WGS) entry which is preliminary data.</text>
</comment>
<keyword evidence="3" id="KW-1185">Reference proteome</keyword>
<proteinExistence type="predicted"/>
<feature type="region of interest" description="Disordered" evidence="1">
    <location>
        <begin position="85"/>
        <end position="234"/>
    </location>
</feature>
<evidence type="ECO:0000313" key="2">
    <source>
        <dbReference type="EMBL" id="KAK5990505.1"/>
    </source>
</evidence>
<feature type="compositionally biased region" description="Low complexity" evidence="1">
    <location>
        <begin position="200"/>
        <end position="210"/>
    </location>
</feature>
<dbReference type="EMBL" id="JAVFKD010000014">
    <property type="protein sequence ID" value="KAK5990505.1"/>
    <property type="molecule type" value="Genomic_DNA"/>
</dbReference>
<organism evidence="2 3">
    <name type="scientific">Cladobotryum mycophilum</name>
    <dbReference type="NCBI Taxonomy" id="491253"/>
    <lineage>
        <taxon>Eukaryota</taxon>
        <taxon>Fungi</taxon>
        <taxon>Dikarya</taxon>
        <taxon>Ascomycota</taxon>
        <taxon>Pezizomycotina</taxon>
        <taxon>Sordariomycetes</taxon>
        <taxon>Hypocreomycetidae</taxon>
        <taxon>Hypocreales</taxon>
        <taxon>Hypocreaceae</taxon>
        <taxon>Cladobotryum</taxon>
    </lineage>
</organism>
<protein>
    <submittedName>
        <fullName evidence="2">Uncharacterized protein</fullName>
    </submittedName>
</protein>
<dbReference type="Proteomes" id="UP001338125">
    <property type="component" value="Unassembled WGS sequence"/>
</dbReference>